<evidence type="ECO:0000256" key="5">
    <source>
        <dbReference type="SAM" id="MobiDB-lite"/>
    </source>
</evidence>
<dbReference type="EMBL" id="JBGBDC010000001">
    <property type="protein sequence ID" value="MEY2249493.1"/>
    <property type="molecule type" value="Genomic_DNA"/>
</dbReference>
<dbReference type="CDD" id="cd06102">
    <property type="entry name" value="citrate_synt_like_2"/>
    <property type="match status" value="1"/>
</dbReference>
<dbReference type="Pfam" id="PF00285">
    <property type="entry name" value="Citrate_synt"/>
    <property type="match status" value="1"/>
</dbReference>
<evidence type="ECO:0000256" key="3">
    <source>
        <dbReference type="ARBA" id="ARBA00012972"/>
    </source>
</evidence>
<dbReference type="InterPro" id="IPR016143">
    <property type="entry name" value="Citrate_synth-like_sm_a-sub"/>
</dbReference>
<dbReference type="RefSeq" id="WP_369458681.1">
    <property type="nucleotide sequence ID" value="NZ_JBGBDC010000001.1"/>
</dbReference>
<dbReference type="Pfam" id="PF12728">
    <property type="entry name" value="HTH_17"/>
    <property type="match status" value="1"/>
</dbReference>
<accession>A0ABV4AXT4</accession>
<dbReference type="Gene3D" id="1.10.230.10">
    <property type="entry name" value="Cytochrome P450-Terp, domain 2"/>
    <property type="match status" value="1"/>
</dbReference>
<comment type="caution">
    <text evidence="7">The sequence shown here is derived from an EMBL/GenBank/DDBJ whole genome shotgun (WGS) entry which is preliminary data.</text>
</comment>
<comment type="similarity">
    <text evidence="2">Belongs to the citrate synthase family.</text>
</comment>
<gene>
    <name evidence="7" type="ORF">AB7A72_00620</name>
</gene>
<dbReference type="Proteomes" id="UP001562178">
    <property type="component" value="Unassembled WGS sequence"/>
</dbReference>
<evidence type="ECO:0000313" key="7">
    <source>
        <dbReference type="EMBL" id="MEY2249493.1"/>
    </source>
</evidence>
<feature type="region of interest" description="Disordered" evidence="5">
    <location>
        <begin position="424"/>
        <end position="451"/>
    </location>
</feature>
<evidence type="ECO:0000256" key="2">
    <source>
        <dbReference type="ARBA" id="ARBA00010566"/>
    </source>
</evidence>
<dbReference type="PRINTS" id="PR00143">
    <property type="entry name" value="CITRTSNTHASE"/>
</dbReference>
<dbReference type="PANTHER" id="PTHR11739:SF4">
    <property type="entry name" value="CITRATE SYNTHASE, PEROXISOMAL"/>
    <property type="match status" value="1"/>
</dbReference>
<dbReference type="InterPro" id="IPR016142">
    <property type="entry name" value="Citrate_synth-like_lrg_a-sub"/>
</dbReference>
<evidence type="ECO:0000313" key="8">
    <source>
        <dbReference type="Proteomes" id="UP001562178"/>
    </source>
</evidence>
<dbReference type="InterPro" id="IPR041657">
    <property type="entry name" value="HTH_17"/>
</dbReference>
<proteinExistence type="inferred from homology"/>
<dbReference type="SUPFAM" id="SSF48256">
    <property type="entry name" value="Citrate synthase"/>
    <property type="match status" value="1"/>
</dbReference>
<dbReference type="InterPro" id="IPR036969">
    <property type="entry name" value="Citrate_synthase_sf"/>
</dbReference>
<dbReference type="Gene3D" id="1.10.580.10">
    <property type="entry name" value="Citrate Synthase, domain 1"/>
    <property type="match status" value="1"/>
</dbReference>
<evidence type="ECO:0000256" key="4">
    <source>
        <dbReference type="ARBA" id="ARBA00022679"/>
    </source>
</evidence>
<evidence type="ECO:0000259" key="6">
    <source>
        <dbReference type="Pfam" id="PF12728"/>
    </source>
</evidence>
<keyword evidence="8" id="KW-1185">Reference proteome</keyword>
<evidence type="ECO:0000256" key="1">
    <source>
        <dbReference type="ARBA" id="ARBA00004751"/>
    </source>
</evidence>
<dbReference type="PANTHER" id="PTHR11739">
    <property type="entry name" value="CITRATE SYNTHASE"/>
    <property type="match status" value="1"/>
</dbReference>
<protein>
    <recommendedName>
        <fullName evidence="3">citrate synthase (unknown stereospecificity)</fullName>
        <ecNumber evidence="3">2.3.3.16</ecNumber>
    </recommendedName>
</protein>
<dbReference type="InterPro" id="IPR002020">
    <property type="entry name" value="Citrate_synthase"/>
</dbReference>
<dbReference type="EC" id="2.3.3.16" evidence="3"/>
<keyword evidence="4" id="KW-0808">Transferase</keyword>
<sequence>MVPARPAPTPPADNDSPWLTSQQAAAMLGVQRASLYAYVSRGLLRAHSQPGTRSHVYARIDVQRLARQRQAVRNPAQLARSTLDWGTPVLRSAITQVSQGQLYYRGRHALQWAQHASLEDTAALLLDQPLAAAPPSARSAPMPATAGAAGTAGMAAASQPVLQPRTADQVLRAWHSLPANDPNLAHPGWPRPLLQQMLEVLAGLPSSDDAPSWAGPLIHQQLAALWQVDAAGEDTLRQALVLCADHELNASSFAARVVASTGASLHASLGAGLAALSGPLHGGMTAVIDRHWDDWHAAPQADGTLPPSLAQLLAGTRIHGSPHYCAGFGHPLYPAGDPRSERLLRLLPADAARSALLASVHRHTGLHPSLDYALVAIQRGLGLPAGAAFVLFALGRTAGWLAHALEQRASGQLIRPRAQYVGLPADTAPPPADPGSTGSPVSSIPGRIIRF</sequence>
<reference evidence="7 8" key="1">
    <citation type="journal article" date="2016" name="Int. J. Syst. Evol. Microbiol.">
        <title>Description of Comamonas sediminis sp. nov., isolated from lagoon sediments.</title>
        <authorList>
            <person name="Subhash Y."/>
            <person name="Bang J.J."/>
            <person name="You T.H."/>
            <person name="Lee S.S."/>
        </authorList>
    </citation>
    <scope>NUCLEOTIDE SEQUENCE [LARGE SCALE GENOMIC DNA]</scope>
    <source>
        <strain evidence="7 8">JCM 31169</strain>
    </source>
</reference>
<feature type="domain" description="Helix-turn-helix" evidence="6">
    <location>
        <begin position="18"/>
        <end position="69"/>
    </location>
</feature>
<name>A0ABV4AXT4_9BURK</name>
<organism evidence="7 8">
    <name type="scientific">Comamonas sediminis</name>
    <dbReference type="NCBI Taxonomy" id="1783360"/>
    <lineage>
        <taxon>Bacteria</taxon>
        <taxon>Pseudomonadati</taxon>
        <taxon>Pseudomonadota</taxon>
        <taxon>Betaproteobacteria</taxon>
        <taxon>Burkholderiales</taxon>
        <taxon>Comamonadaceae</taxon>
        <taxon>Comamonas</taxon>
    </lineage>
</organism>
<comment type="pathway">
    <text evidence="1">Carbohydrate metabolism; tricarboxylic acid cycle; isocitrate from oxaloacetate: step 1/2.</text>
</comment>